<name>A0A9P8MEI2_9HYPO</name>
<organism evidence="3 4">
    <name type="scientific">Metarhizium humberi</name>
    <dbReference type="NCBI Taxonomy" id="2596975"/>
    <lineage>
        <taxon>Eukaryota</taxon>
        <taxon>Fungi</taxon>
        <taxon>Dikarya</taxon>
        <taxon>Ascomycota</taxon>
        <taxon>Pezizomycotina</taxon>
        <taxon>Sordariomycetes</taxon>
        <taxon>Hypocreomycetidae</taxon>
        <taxon>Hypocreales</taxon>
        <taxon>Clavicipitaceae</taxon>
        <taxon>Metarhizium</taxon>
    </lineage>
</organism>
<proteinExistence type="predicted"/>
<accession>A0A9P8MEI2</accession>
<feature type="region of interest" description="Disordered" evidence="1">
    <location>
        <begin position="1"/>
        <end position="32"/>
    </location>
</feature>
<dbReference type="Proteomes" id="UP000764110">
    <property type="component" value="Unassembled WGS sequence"/>
</dbReference>
<feature type="transmembrane region" description="Helical" evidence="2">
    <location>
        <begin position="184"/>
        <end position="204"/>
    </location>
</feature>
<dbReference type="AlphaFoldDB" id="A0A9P8MEI2"/>
<dbReference type="EMBL" id="JACEFI010000005">
    <property type="protein sequence ID" value="KAH0598467.1"/>
    <property type="molecule type" value="Genomic_DNA"/>
</dbReference>
<evidence type="ECO:0000256" key="2">
    <source>
        <dbReference type="SAM" id="Phobius"/>
    </source>
</evidence>
<evidence type="ECO:0000256" key="1">
    <source>
        <dbReference type="SAM" id="MobiDB-lite"/>
    </source>
</evidence>
<keyword evidence="2" id="KW-0472">Membrane</keyword>
<evidence type="ECO:0000313" key="3">
    <source>
        <dbReference type="EMBL" id="KAH0598467.1"/>
    </source>
</evidence>
<evidence type="ECO:0000313" key="4">
    <source>
        <dbReference type="Proteomes" id="UP000764110"/>
    </source>
</evidence>
<keyword evidence="2" id="KW-0812">Transmembrane</keyword>
<gene>
    <name evidence="3" type="ORF">MHUMG1_03765</name>
</gene>
<keyword evidence="2" id="KW-1133">Transmembrane helix</keyword>
<keyword evidence="4" id="KW-1185">Reference proteome</keyword>
<dbReference type="InterPro" id="IPR025363">
    <property type="entry name" value="DUF4267"/>
</dbReference>
<feature type="compositionally biased region" description="Basic and acidic residues" evidence="1">
    <location>
        <begin position="22"/>
        <end position="32"/>
    </location>
</feature>
<comment type="caution">
    <text evidence="3">The sequence shown here is derived from an EMBL/GenBank/DDBJ whole genome shotgun (WGS) entry which is preliminary data.</text>
</comment>
<dbReference type="Pfam" id="PF14087">
    <property type="entry name" value="DUF4267"/>
    <property type="match status" value="1"/>
</dbReference>
<reference evidence="3 4" key="1">
    <citation type="submission" date="2020-07" db="EMBL/GenBank/DDBJ databases">
        <title>Metarhizium humberi genome.</title>
        <authorList>
            <person name="Lysoe E."/>
        </authorList>
    </citation>
    <scope>NUCLEOTIDE SEQUENCE [LARGE SCALE GENOMIC DNA]</scope>
    <source>
        <strain evidence="3 4">ESALQ1638</strain>
    </source>
</reference>
<sequence length="215" mass="23589">MPPDDTRLRKSPGKAPSCQARPPDESSTRIDAQEVTFEAPSLASAPRPGFTRRRASHVDLTFPASKDNSSPLPTSTTVAMFQHVSIRHIPALYFAFANCVGLVMDPLSGPRSLIELYGLPPAIANVPETWPVWRAGQGRIILLGLLMHVFYWRRQYAVCDVLLMGTAFLGINDCMVVWHNGDKTWAWIRLFGSFAFGAAGFFGLTQGPGAKNKTS</sequence>
<protein>
    <submittedName>
        <fullName evidence="3">Uncharacterized protein</fullName>
    </submittedName>
</protein>
<feature type="transmembrane region" description="Helical" evidence="2">
    <location>
        <begin position="156"/>
        <end position="178"/>
    </location>
</feature>